<dbReference type="OrthoDB" id="6279917at2759"/>
<dbReference type="Proteomes" id="UP000748531">
    <property type="component" value="Unassembled WGS sequence"/>
</dbReference>
<evidence type="ECO:0000259" key="6">
    <source>
        <dbReference type="Pfam" id="PF00916"/>
    </source>
</evidence>
<accession>A0A8J4WG60</accession>
<feature type="transmembrane region" description="Helical" evidence="5">
    <location>
        <begin position="174"/>
        <end position="203"/>
    </location>
</feature>
<dbReference type="InterPro" id="IPR001902">
    <property type="entry name" value="SLC26A/SulP_fam"/>
</dbReference>
<evidence type="ECO:0000256" key="2">
    <source>
        <dbReference type="ARBA" id="ARBA00022692"/>
    </source>
</evidence>
<comment type="subcellular location">
    <subcellularLocation>
        <location evidence="1">Membrane</location>
        <topology evidence="1">Multi-pass membrane protein</topology>
    </subcellularLocation>
</comment>
<comment type="caution">
    <text evidence="7">The sequence shown here is derived from an EMBL/GenBank/DDBJ whole genome shotgun (WGS) entry which is preliminary data.</text>
</comment>
<dbReference type="PANTHER" id="PTHR11814">
    <property type="entry name" value="SULFATE TRANSPORTER"/>
    <property type="match status" value="1"/>
</dbReference>
<evidence type="ECO:0000256" key="4">
    <source>
        <dbReference type="ARBA" id="ARBA00023136"/>
    </source>
</evidence>
<dbReference type="GO" id="GO:0016020">
    <property type="term" value="C:membrane"/>
    <property type="evidence" value="ECO:0007669"/>
    <property type="project" value="UniProtKB-SubCell"/>
</dbReference>
<keyword evidence="3 5" id="KW-1133">Transmembrane helix</keyword>
<evidence type="ECO:0000313" key="7">
    <source>
        <dbReference type="EMBL" id="KAF5398604.1"/>
    </source>
</evidence>
<feature type="transmembrane region" description="Helical" evidence="5">
    <location>
        <begin position="209"/>
        <end position="230"/>
    </location>
</feature>
<evidence type="ECO:0000256" key="3">
    <source>
        <dbReference type="ARBA" id="ARBA00022989"/>
    </source>
</evidence>
<dbReference type="Pfam" id="PF00916">
    <property type="entry name" value="Sulfate_transp"/>
    <property type="match status" value="1"/>
</dbReference>
<reference evidence="7" key="1">
    <citation type="submission" date="2019-05" db="EMBL/GenBank/DDBJ databases">
        <title>Annotation for the trematode Paragonimus heterotremus.</title>
        <authorList>
            <person name="Choi Y.-J."/>
        </authorList>
    </citation>
    <scope>NUCLEOTIDE SEQUENCE</scope>
    <source>
        <strain evidence="7">LC</strain>
    </source>
</reference>
<organism evidence="7 8">
    <name type="scientific">Paragonimus heterotremus</name>
    <dbReference type="NCBI Taxonomy" id="100268"/>
    <lineage>
        <taxon>Eukaryota</taxon>
        <taxon>Metazoa</taxon>
        <taxon>Spiralia</taxon>
        <taxon>Lophotrochozoa</taxon>
        <taxon>Platyhelminthes</taxon>
        <taxon>Trematoda</taxon>
        <taxon>Digenea</taxon>
        <taxon>Plagiorchiida</taxon>
        <taxon>Troglotremata</taxon>
        <taxon>Troglotrematidae</taxon>
        <taxon>Paragonimus</taxon>
    </lineage>
</organism>
<sequence>MVLEAEIPRLPKDESYIVIRQVLNNTKFHTNHPESLPSTATPLSKVKRCVDSFSAVAAISNFFPFYKILASFYSLRAFAADILAGLTMAILHIPQGMAYGYLAGLKPINGLYTSFFPALAYFFFGTSRQISVGTFSVVAMLSAEPVNRLATDYFPSDKNISGNSTSADLEKFRLVVAVTVTILAGLIQLAMGLFHLGCLVVYISSPLLGGFTCASAVHVLFSQLNGLFGIRLKRTSGPGRLLFVSNSLLQDK</sequence>
<evidence type="ECO:0000313" key="8">
    <source>
        <dbReference type="Proteomes" id="UP000748531"/>
    </source>
</evidence>
<evidence type="ECO:0000256" key="5">
    <source>
        <dbReference type="SAM" id="Phobius"/>
    </source>
</evidence>
<name>A0A8J4WG60_9TREM</name>
<evidence type="ECO:0000256" key="1">
    <source>
        <dbReference type="ARBA" id="ARBA00004141"/>
    </source>
</evidence>
<gene>
    <name evidence="7" type="ORF">PHET_08253</name>
</gene>
<keyword evidence="2 5" id="KW-0812">Transmembrane</keyword>
<dbReference type="GO" id="GO:0055085">
    <property type="term" value="P:transmembrane transport"/>
    <property type="evidence" value="ECO:0007669"/>
    <property type="project" value="InterPro"/>
</dbReference>
<feature type="transmembrane region" description="Helical" evidence="5">
    <location>
        <begin position="73"/>
        <end position="93"/>
    </location>
</feature>
<feature type="domain" description="SLC26A/SulP transporter" evidence="6">
    <location>
        <begin position="78"/>
        <end position="241"/>
    </location>
</feature>
<dbReference type="AlphaFoldDB" id="A0A8J4WG60"/>
<dbReference type="InterPro" id="IPR011547">
    <property type="entry name" value="SLC26A/SulP_dom"/>
</dbReference>
<keyword evidence="4 5" id="KW-0472">Membrane</keyword>
<dbReference type="EMBL" id="LUCH01004831">
    <property type="protein sequence ID" value="KAF5398604.1"/>
    <property type="molecule type" value="Genomic_DNA"/>
</dbReference>
<proteinExistence type="predicted"/>
<protein>
    <submittedName>
        <fullName evidence="7">Solute carrier family 26 member 10</fullName>
    </submittedName>
</protein>
<keyword evidence="8" id="KW-1185">Reference proteome</keyword>